<evidence type="ECO:0000313" key="1">
    <source>
        <dbReference type="EMBL" id="JAT26504.1"/>
    </source>
</evidence>
<accession>A0A1B6LS93</accession>
<gene>
    <name evidence="1" type="ORF">g.50331</name>
</gene>
<sequence length="109" mass="12153">MAYHYIDNVCTKAFTPREYQVELLAAAKERNIIVCLGNGPNKVFISLKLIQELASEVRRPYQSGGKKTLFISSSAASVHQHALSVQHLTDLSVGEYHEISDSPDLNNHQ</sequence>
<dbReference type="Gene3D" id="3.40.50.300">
    <property type="entry name" value="P-loop containing nucleotide triphosphate hydrolases"/>
    <property type="match status" value="1"/>
</dbReference>
<proteinExistence type="predicted"/>
<dbReference type="InterPro" id="IPR027417">
    <property type="entry name" value="P-loop_NTPase"/>
</dbReference>
<protein>
    <submittedName>
        <fullName evidence="1">Uncharacterized protein</fullName>
    </submittedName>
</protein>
<dbReference type="EMBL" id="GEBQ01013473">
    <property type="protein sequence ID" value="JAT26504.1"/>
    <property type="molecule type" value="Transcribed_RNA"/>
</dbReference>
<dbReference type="AlphaFoldDB" id="A0A1B6LS93"/>
<name>A0A1B6LS93_9HEMI</name>
<dbReference type="SUPFAM" id="SSF52540">
    <property type="entry name" value="P-loop containing nucleoside triphosphate hydrolases"/>
    <property type="match status" value="1"/>
</dbReference>
<organism evidence="1">
    <name type="scientific">Graphocephala atropunctata</name>
    <dbReference type="NCBI Taxonomy" id="36148"/>
    <lineage>
        <taxon>Eukaryota</taxon>
        <taxon>Metazoa</taxon>
        <taxon>Ecdysozoa</taxon>
        <taxon>Arthropoda</taxon>
        <taxon>Hexapoda</taxon>
        <taxon>Insecta</taxon>
        <taxon>Pterygota</taxon>
        <taxon>Neoptera</taxon>
        <taxon>Paraneoptera</taxon>
        <taxon>Hemiptera</taxon>
        <taxon>Auchenorrhyncha</taxon>
        <taxon>Membracoidea</taxon>
        <taxon>Cicadellidae</taxon>
        <taxon>Cicadellinae</taxon>
        <taxon>Cicadellini</taxon>
        <taxon>Graphocephala</taxon>
    </lineage>
</organism>
<reference evidence="1" key="1">
    <citation type="submission" date="2015-11" db="EMBL/GenBank/DDBJ databases">
        <title>De novo transcriptome assembly of four potential Pierce s Disease insect vectors from Arizona vineyards.</title>
        <authorList>
            <person name="Tassone E.E."/>
        </authorList>
    </citation>
    <scope>NUCLEOTIDE SEQUENCE</scope>
</reference>